<dbReference type="EMBL" id="BLKM01000101">
    <property type="protein sequence ID" value="GFG28933.1"/>
    <property type="molecule type" value="Genomic_DNA"/>
</dbReference>
<evidence type="ECO:0000256" key="1">
    <source>
        <dbReference type="ARBA" id="ARBA00004123"/>
    </source>
</evidence>
<feature type="domain" description="C2H2-type" evidence="10">
    <location>
        <begin position="203"/>
        <end position="230"/>
    </location>
</feature>
<accession>A0A6L2P9D7</accession>
<dbReference type="PROSITE" id="PS50157">
    <property type="entry name" value="ZINC_FINGER_C2H2_2"/>
    <property type="match status" value="7"/>
</dbReference>
<gene>
    <name evidence="11" type="ORF">Cfor_00338</name>
</gene>
<organism evidence="11 12">
    <name type="scientific">Coptotermes formosanus</name>
    <name type="common">Formosan subterranean termite</name>
    <dbReference type="NCBI Taxonomy" id="36987"/>
    <lineage>
        <taxon>Eukaryota</taxon>
        <taxon>Metazoa</taxon>
        <taxon>Ecdysozoa</taxon>
        <taxon>Arthropoda</taxon>
        <taxon>Hexapoda</taxon>
        <taxon>Insecta</taxon>
        <taxon>Pterygota</taxon>
        <taxon>Neoptera</taxon>
        <taxon>Polyneoptera</taxon>
        <taxon>Dictyoptera</taxon>
        <taxon>Blattodea</taxon>
        <taxon>Blattoidea</taxon>
        <taxon>Termitoidae</taxon>
        <taxon>Rhinotermitidae</taxon>
        <taxon>Coptotermes</taxon>
    </lineage>
</organism>
<protein>
    <recommendedName>
        <fullName evidence="10">C2H2-type domain-containing protein</fullName>
    </recommendedName>
</protein>
<dbReference type="AlphaFoldDB" id="A0A6L2P9D7"/>
<evidence type="ECO:0000256" key="4">
    <source>
        <dbReference type="ARBA" id="ARBA00022771"/>
    </source>
</evidence>
<dbReference type="SUPFAM" id="SSF57667">
    <property type="entry name" value="beta-beta-alpha zinc fingers"/>
    <property type="match status" value="4"/>
</dbReference>
<dbReference type="GO" id="GO:0045944">
    <property type="term" value="P:positive regulation of transcription by RNA polymerase II"/>
    <property type="evidence" value="ECO:0007669"/>
    <property type="project" value="UniProtKB-ARBA"/>
</dbReference>
<feature type="domain" description="C2H2-type" evidence="10">
    <location>
        <begin position="315"/>
        <end position="342"/>
    </location>
</feature>
<feature type="region of interest" description="Disordered" evidence="9">
    <location>
        <begin position="1"/>
        <end position="23"/>
    </location>
</feature>
<sequence>MDEVKHEPVSDEGTTCTTPDLEEEEHLLPVTTLFLKSEIKEDLWDNSVNSDVFKEEVTIKENEECMDNGKQQRRFDGLDRASGQFDTCMLFQHPYTSGTDSTDENSTQNSEASRKDMRYKCELCDKVFSRSRAFAAHQRSHTPKKPYSCHMCNKSFTQKMVLENHCRIHHTGEKITVYDISKNRHSKKPTVKNQLIHCGPKPYKCDVCNKVFLLLDRFKKHYRIHTGEKPYVCDICNKGFSQRGNLATHKRTHTGEKPYNCDTCNMNFADGSTLKTHYRIHTGERPYICNICNKTFSKKGNLTNHHRVHTGEKPYCCVICNKSFSEKGNLKNHLRIHIVQKTSIG</sequence>
<dbReference type="GO" id="GO:0000978">
    <property type="term" value="F:RNA polymerase II cis-regulatory region sequence-specific DNA binding"/>
    <property type="evidence" value="ECO:0007669"/>
    <property type="project" value="TreeGrafter"/>
</dbReference>
<reference evidence="12" key="1">
    <citation type="submission" date="2020-01" db="EMBL/GenBank/DDBJ databases">
        <title>Draft genome sequence of the Termite Coptotermes fromosanus.</title>
        <authorList>
            <person name="Itakura S."/>
            <person name="Yosikawa Y."/>
            <person name="Umezawa K."/>
        </authorList>
    </citation>
    <scope>NUCLEOTIDE SEQUENCE [LARGE SCALE GENOMIC DNA]</scope>
</reference>
<evidence type="ECO:0000256" key="8">
    <source>
        <dbReference type="PROSITE-ProRule" id="PRU00042"/>
    </source>
</evidence>
<feature type="domain" description="C2H2-type" evidence="10">
    <location>
        <begin position="147"/>
        <end position="175"/>
    </location>
</feature>
<dbReference type="PROSITE" id="PS00028">
    <property type="entry name" value="ZINC_FINGER_C2H2_1"/>
    <property type="match status" value="7"/>
</dbReference>
<evidence type="ECO:0000313" key="11">
    <source>
        <dbReference type="EMBL" id="GFG28933.1"/>
    </source>
</evidence>
<dbReference type="FunFam" id="3.30.160.60:FF:000065">
    <property type="entry name" value="B-cell CLL/lymphoma 6, member B"/>
    <property type="match status" value="1"/>
</dbReference>
<feature type="domain" description="C2H2-type" evidence="10">
    <location>
        <begin position="119"/>
        <end position="146"/>
    </location>
</feature>
<dbReference type="OrthoDB" id="8113227at2759"/>
<keyword evidence="5" id="KW-0862">Zinc</keyword>
<dbReference type="Pfam" id="PF00096">
    <property type="entry name" value="zf-C2H2"/>
    <property type="match status" value="3"/>
</dbReference>
<dbReference type="Pfam" id="PF12874">
    <property type="entry name" value="zf-met"/>
    <property type="match status" value="1"/>
</dbReference>
<comment type="subcellular location">
    <subcellularLocation>
        <location evidence="1">Nucleus</location>
    </subcellularLocation>
</comment>
<dbReference type="InterPro" id="IPR036236">
    <property type="entry name" value="Znf_C2H2_sf"/>
</dbReference>
<evidence type="ECO:0000313" key="12">
    <source>
        <dbReference type="Proteomes" id="UP000502823"/>
    </source>
</evidence>
<dbReference type="InParanoid" id="A0A6L2P9D7"/>
<name>A0A6L2P9D7_COPFO</name>
<proteinExistence type="predicted"/>
<evidence type="ECO:0000256" key="2">
    <source>
        <dbReference type="ARBA" id="ARBA00022723"/>
    </source>
</evidence>
<dbReference type="Proteomes" id="UP000502823">
    <property type="component" value="Unassembled WGS sequence"/>
</dbReference>
<dbReference type="FunFam" id="3.30.160.60:FF:002343">
    <property type="entry name" value="Zinc finger protein 33A"/>
    <property type="match status" value="1"/>
</dbReference>
<feature type="domain" description="C2H2-type" evidence="10">
    <location>
        <begin position="287"/>
        <end position="314"/>
    </location>
</feature>
<dbReference type="SMART" id="SM00355">
    <property type="entry name" value="ZnF_C2H2"/>
    <property type="match status" value="7"/>
</dbReference>
<dbReference type="InterPro" id="IPR050329">
    <property type="entry name" value="GLI_C2H2-zinc-finger"/>
</dbReference>
<keyword evidence="3" id="KW-0677">Repeat</keyword>
<keyword evidence="6" id="KW-0238">DNA-binding</keyword>
<evidence type="ECO:0000256" key="5">
    <source>
        <dbReference type="ARBA" id="ARBA00022833"/>
    </source>
</evidence>
<keyword evidence="7" id="KW-0539">Nucleus</keyword>
<feature type="domain" description="C2H2-type" evidence="10">
    <location>
        <begin position="231"/>
        <end position="258"/>
    </location>
</feature>
<dbReference type="Gene3D" id="3.30.160.60">
    <property type="entry name" value="Classic Zinc Finger"/>
    <property type="match status" value="7"/>
</dbReference>
<evidence type="ECO:0000256" key="6">
    <source>
        <dbReference type="ARBA" id="ARBA00023125"/>
    </source>
</evidence>
<feature type="domain" description="C2H2-type" evidence="10">
    <location>
        <begin position="259"/>
        <end position="286"/>
    </location>
</feature>
<dbReference type="GO" id="GO:0000981">
    <property type="term" value="F:DNA-binding transcription factor activity, RNA polymerase II-specific"/>
    <property type="evidence" value="ECO:0007669"/>
    <property type="project" value="TreeGrafter"/>
</dbReference>
<evidence type="ECO:0000256" key="3">
    <source>
        <dbReference type="ARBA" id="ARBA00022737"/>
    </source>
</evidence>
<evidence type="ECO:0000259" key="10">
    <source>
        <dbReference type="PROSITE" id="PS50157"/>
    </source>
</evidence>
<dbReference type="FunFam" id="3.30.160.60:FF:000045">
    <property type="entry name" value="ZFP69 zinc finger protein B"/>
    <property type="match status" value="1"/>
</dbReference>
<evidence type="ECO:0000256" key="7">
    <source>
        <dbReference type="ARBA" id="ARBA00023242"/>
    </source>
</evidence>
<dbReference type="GO" id="GO:0005634">
    <property type="term" value="C:nucleus"/>
    <property type="evidence" value="ECO:0007669"/>
    <property type="project" value="UniProtKB-SubCell"/>
</dbReference>
<dbReference type="PANTHER" id="PTHR19818:SF139">
    <property type="entry name" value="PAIR-RULE PROTEIN ODD-PAIRED"/>
    <property type="match status" value="1"/>
</dbReference>
<evidence type="ECO:0000256" key="9">
    <source>
        <dbReference type="SAM" id="MobiDB-lite"/>
    </source>
</evidence>
<keyword evidence="12" id="KW-1185">Reference proteome</keyword>
<dbReference type="PANTHER" id="PTHR19818">
    <property type="entry name" value="ZINC FINGER PROTEIN ZIC AND GLI"/>
    <property type="match status" value="1"/>
</dbReference>
<dbReference type="FunFam" id="3.30.160.60:FF:000733">
    <property type="entry name" value="Zinc finger protein 236 variant"/>
    <property type="match status" value="1"/>
</dbReference>
<comment type="caution">
    <text evidence="11">The sequence shown here is derived from an EMBL/GenBank/DDBJ whole genome shotgun (WGS) entry which is preliminary data.</text>
</comment>
<dbReference type="Pfam" id="PF13894">
    <property type="entry name" value="zf-C2H2_4"/>
    <property type="match status" value="1"/>
</dbReference>
<keyword evidence="2" id="KW-0479">Metal-binding</keyword>
<dbReference type="InterPro" id="IPR013087">
    <property type="entry name" value="Znf_C2H2_type"/>
</dbReference>
<dbReference type="GO" id="GO:0008270">
    <property type="term" value="F:zinc ion binding"/>
    <property type="evidence" value="ECO:0007669"/>
    <property type="project" value="UniProtKB-KW"/>
</dbReference>
<keyword evidence="4 8" id="KW-0863">Zinc-finger</keyword>
<dbReference type="FunFam" id="3.30.160.60:FF:003017">
    <property type="entry name" value="Si:cabz01054396.2"/>
    <property type="match status" value="1"/>
</dbReference>
<dbReference type="FunFam" id="3.30.160.60:FF:000848">
    <property type="entry name" value="Zinc finger protein 35"/>
    <property type="match status" value="1"/>
</dbReference>
<dbReference type="FunFam" id="3.30.160.60:FF:000204">
    <property type="entry name" value="Zinc finger protein 331"/>
    <property type="match status" value="1"/>
</dbReference>